<sequence>MPLFIPTDFIYGATRVKNNQSSFIYPEVDDVGQIIRQAWSDLGDETASLENMLVTGQNDTRATVAERAAYAALLLSQPHLASEVIQRSLAEKRDDLRPFVLESLRRMRIVGEELARDDLLGARRILDHWTSASRAHLGLSASE</sequence>
<evidence type="ECO:0000313" key="2">
    <source>
        <dbReference type="Proteomes" id="UP000306192"/>
    </source>
</evidence>
<reference evidence="1 2" key="1">
    <citation type="journal article" date="2019" name="Microorganisms">
        <title>Systematic Affiliation and Genome Analysis of Subtercola vilae DB165(T) with Particular Emphasis on Cold Adaptation of an Isolate from a High-Altitude Cold Volcano Lake.</title>
        <authorList>
            <person name="Villalobos A.S."/>
            <person name="Wiese J."/>
            <person name="Imhoff J.F."/>
            <person name="Dorador C."/>
            <person name="Keller A."/>
            <person name="Hentschel U."/>
        </authorList>
    </citation>
    <scope>NUCLEOTIDE SEQUENCE [LARGE SCALE GENOMIC DNA]</scope>
    <source>
        <strain evidence="1 2">DB165</strain>
    </source>
</reference>
<name>A0A4T2BAE5_9MICO</name>
<proteinExistence type="predicted"/>
<protein>
    <submittedName>
        <fullName evidence="1">Uncharacterized protein</fullName>
    </submittedName>
</protein>
<keyword evidence="2" id="KW-1185">Reference proteome</keyword>
<dbReference type="Proteomes" id="UP000306192">
    <property type="component" value="Unassembled WGS sequence"/>
</dbReference>
<dbReference type="EMBL" id="QYRT01000079">
    <property type="protein sequence ID" value="TIH27062.1"/>
    <property type="molecule type" value="Genomic_DNA"/>
</dbReference>
<gene>
    <name evidence="1" type="ORF">D4765_18720</name>
</gene>
<accession>A0A4T2BAE5</accession>
<comment type="caution">
    <text evidence="1">The sequence shown here is derived from an EMBL/GenBank/DDBJ whole genome shotgun (WGS) entry which is preliminary data.</text>
</comment>
<dbReference type="AlphaFoldDB" id="A0A4T2BAE5"/>
<organism evidence="1 2">
    <name type="scientific">Subtercola vilae</name>
    <dbReference type="NCBI Taxonomy" id="2056433"/>
    <lineage>
        <taxon>Bacteria</taxon>
        <taxon>Bacillati</taxon>
        <taxon>Actinomycetota</taxon>
        <taxon>Actinomycetes</taxon>
        <taxon>Micrococcales</taxon>
        <taxon>Microbacteriaceae</taxon>
        <taxon>Subtercola</taxon>
    </lineage>
</organism>
<evidence type="ECO:0000313" key="1">
    <source>
        <dbReference type="EMBL" id="TIH27062.1"/>
    </source>
</evidence>